<sequence length="552" mass="61473">MYRYDEFDHEFVTARVAQFRDQVERRVSGDITEDQFKPLRLMNGVYLQLHAYMLRIAVPYGTLNGRQVRMLAHIARKYDRGYGHFTTRQNIQFNWPKLSDIPDILAELATVEMHAIQTSGNCIRNVTADHFAGAAADEVADPRPYAEILRQWSSLHPEFLFLPRKFKVAVTGAERDRAAIQLHDIGLHLKRNERGELGFAVYVGGGQGRTPMVAKKIRDFLPEEDLLSYSEAILRVYNLNGRRDNKYKARIKILVHETGLEEIARQVEEEWERIRAGALKLPLDEVERIRAYFAAPDALKPLQPSAALATARAADPEFDAWVKRNTHPHRVPGHVSVTISLKAIGGTPGDATADQMEAVADLAERYAFDEVRVSHEQNLILPHVAEGDLAAIYASLVANDLAAANAGFITDIIACPGLDYCALANARSIPVAQRISQRFGDIERQREIGDLKIKISGCINACGHHHVGHIGILGVEKKGEEFYQISLGGSGDENAAIGEIIGRGFSTEEIVDAIETLVDTYIAQRESPEETFLAAYQRLGQAPFKEALYGTA</sequence>
<dbReference type="Gene3D" id="3.30.413.10">
    <property type="entry name" value="Sulfite Reductase Hemoprotein, domain 1"/>
    <property type="match status" value="2"/>
</dbReference>
<keyword evidence="3" id="KW-0349">Heme</keyword>
<dbReference type="GO" id="GO:0004783">
    <property type="term" value="F:sulfite reductase (NADPH) activity"/>
    <property type="evidence" value="ECO:0007669"/>
    <property type="project" value="UniProtKB-EC"/>
</dbReference>
<evidence type="ECO:0000256" key="6">
    <source>
        <dbReference type="ARBA" id="ARBA00023004"/>
    </source>
</evidence>
<dbReference type="InterPro" id="IPR045854">
    <property type="entry name" value="NO2/SO3_Rdtase_4Fe4S_sf"/>
</dbReference>
<dbReference type="SUPFAM" id="SSF55124">
    <property type="entry name" value="Nitrite/Sulfite reductase N-terminal domain-like"/>
    <property type="match status" value="2"/>
</dbReference>
<protein>
    <submittedName>
        <fullName evidence="10">Sulfite reductase (NADPH) hemoprotein beta-component</fullName>
        <ecNumber evidence="10">1.8.1.2</ecNumber>
    </submittedName>
</protein>
<evidence type="ECO:0000256" key="3">
    <source>
        <dbReference type="ARBA" id="ARBA00022617"/>
    </source>
</evidence>
<dbReference type="EC" id="1.8.1.2" evidence="10"/>
<evidence type="ECO:0000256" key="1">
    <source>
        <dbReference type="ARBA" id="ARBA00010429"/>
    </source>
</evidence>
<dbReference type="Pfam" id="PF01077">
    <property type="entry name" value="NIR_SIR"/>
    <property type="match status" value="2"/>
</dbReference>
<dbReference type="Gene3D" id="3.90.480.20">
    <property type="match status" value="2"/>
</dbReference>
<name>A0ABU0H885_9HYPH</name>
<accession>A0ABU0H885</accession>
<keyword evidence="5 10" id="KW-0560">Oxidoreductase</keyword>
<dbReference type="Proteomes" id="UP001241603">
    <property type="component" value="Unassembled WGS sequence"/>
</dbReference>
<dbReference type="PANTHER" id="PTHR32439">
    <property type="entry name" value="FERREDOXIN--NITRITE REDUCTASE, CHLOROPLASTIC"/>
    <property type="match status" value="1"/>
</dbReference>
<evidence type="ECO:0000256" key="2">
    <source>
        <dbReference type="ARBA" id="ARBA00022485"/>
    </source>
</evidence>
<reference evidence="10 11" key="1">
    <citation type="submission" date="2023-07" db="EMBL/GenBank/DDBJ databases">
        <title>Genomic Encyclopedia of Type Strains, Phase IV (KMG-IV): sequencing the most valuable type-strain genomes for metagenomic binning, comparative biology and taxonomic classification.</title>
        <authorList>
            <person name="Goeker M."/>
        </authorList>
    </citation>
    <scope>NUCLEOTIDE SEQUENCE [LARGE SCALE GENOMIC DNA]</scope>
    <source>
        <strain evidence="10 11">B6-8</strain>
    </source>
</reference>
<dbReference type="InterPro" id="IPR051329">
    <property type="entry name" value="NIR_SIR_4Fe-4S"/>
</dbReference>
<dbReference type="InterPro" id="IPR006067">
    <property type="entry name" value="NO2/SO3_Rdtase_4Fe4S_dom"/>
</dbReference>
<evidence type="ECO:0000313" key="10">
    <source>
        <dbReference type="EMBL" id="MDQ0438519.1"/>
    </source>
</evidence>
<evidence type="ECO:0000313" key="11">
    <source>
        <dbReference type="Proteomes" id="UP001241603"/>
    </source>
</evidence>
<dbReference type="RefSeq" id="WP_266349432.1">
    <property type="nucleotide sequence ID" value="NZ_JAPKNG010000004.1"/>
</dbReference>
<dbReference type="SUPFAM" id="SSF56014">
    <property type="entry name" value="Nitrite and sulphite reductase 4Fe-4S domain-like"/>
    <property type="match status" value="2"/>
</dbReference>
<feature type="domain" description="Nitrite/Sulfite reductase ferredoxin-like" evidence="9">
    <location>
        <begin position="52"/>
        <end position="109"/>
    </location>
</feature>
<dbReference type="InterPro" id="IPR005117">
    <property type="entry name" value="NiRdtase/SiRdtase_haem-b_fer"/>
</dbReference>
<evidence type="ECO:0000259" key="8">
    <source>
        <dbReference type="Pfam" id="PF01077"/>
    </source>
</evidence>
<feature type="domain" description="Nitrite/sulphite reductase 4Fe-4S" evidence="8">
    <location>
        <begin position="119"/>
        <end position="273"/>
    </location>
</feature>
<evidence type="ECO:0000256" key="5">
    <source>
        <dbReference type="ARBA" id="ARBA00023002"/>
    </source>
</evidence>
<feature type="domain" description="Nitrite/Sulfite reductase ferredoxin-like" evidence="9">
    <location>
        <begin position="328"/>
        <end position="398"/>
    </location>
</feature>
<dbReference type="Pfam" id="PF03460">
    <property type="entry name" value="NIR_SIR_ferr"/>
    <property type="match status" value="2"/>
</dbReference>
<feature type="domain" description="Nitrite/sulphite reductase 4Fe-4S" evidence="8">
    <location>
        <begin position="410"/>
        <end position="547"/>
    </location>
</feature>
<gene>
    <name evidence="10" type="ORF">QO014_002914</name>
</gene>
<proteinExistence type="inferred from homology"/>
<dbReference type="EMBL" id="JAUSVO010000004">
    <property type="protein sequence ID" value="MDQ0438519.1"/>
    <property type="molecule type" value="Genomic_DNA"/>
</dbReference>
<keyword evidence="2" id="KW-0004">4Fe-4S</keyword>
<organism evidence="10 11">
    <name type="scientific">Kaistia dalseonensis</name>
    <dbReference type="NCBI Taxonomy" id="410840"/>
    <lineage>
        <taxon>Bacteria</taxon>
        <taxon>Pseudomonadati</taxon>
        <taxon>Pseudomonadota</taxon>
        <taxon>Alphaproteobacteria</taxon>
        <taxon>Hyphomicrobiales</taxon>
        <taxon>Kaistiaceae</taxon>
        <taxon>Kaistia</taxon>
    </lineage>
</organism>
<dbReference type="PANTHER" id="PTHR32439:SF0">
    <property type="entry name" value="FERREDOXIN--NITRITE REDUCTASE, CHLOROPLASTIC"/>
    <property type="match status" value="1"/>
</dbReference>
<comment type="similarity">
    <text evidence="1">Belongs to the nitrite and sulfite reductase 4Fe-4S domain family.</text>
</comment>
<keyword evidence="7" id="KW-0411">Iron-sulfur</keyword>
<evidence type="ECO:0000256" key="7">
    <source>
        <dbReference type="ARBA" id="ARBA00023014"/>
    </source>
</evidence>
<keyword evidence="4" id="KW-0479">Metal-binding</keyword>
<dbReference type="InterPro" id="IPR036136">
    <property type="entry name" value="Nit/Sulf_reduc_fer-like_dom_sf"/>
</dbReference>
<keyword evidence="6" id="KW-0408">Iron</keyword>
<evidence type="ECO:0000256" key="4">
    <source>
        <dbReference type="ARBA" id="ARBA00022723"/>
    </source>
</evidence>
<comment type="caution">
    <text evidence="10">The sequence shown here is derived from an EMBL/GenBank/DDBJ whole genome shotgun (WGS) entry which is preliminary data.</text>
</comment>
<keyword evidence="11" id="KW-1185">Reference proteome</keyword>
<evidence type="ECO:0000259" key="9">
    <source>
        <dbReference type="Pfam" id="PF03460"/>
    </source>
</evidence>